<comment type="caution">
    <text evidence="2">The sequence shown here is derived from an EMBL/GenBank/DDBJ whole genome shotgun (WGS) entry which is preliminary data.</text>
</comment>
<reference evidence="2" key="1">
    <citation type="journal article" date="2023" name="Science">
        <title>Elucidation of the pathway for biosynthesis of saponin adjuvants from the soapbark tree.</title>
        <authorList>
            <person name="Reed J."/>
            <person name="Orme A."/>
            <person name="El-Demerdash A."/>
            <person name="Owen C."/>
            <person name="Martin L.B.B."/>
            <person name="Misra R.C."/>
            <person name="Kikuchi S."/>
            <person name="Rejzek M."/>
            <person name="Martin A.C."/>
            <person name="Harkess A."/>
            <person name="Leebens-Mack J."/>
            <person name="Louveau T."/>
            <person name="Stephenson M.J."/>
            <person name="Osbourn A."/>
        </authorList>
    </citation>
    <scope>NUCLEOTIDE SEQUENCE</scope>
    <source>
        <strain evidence="2">S10</strain>
    </source>
</reference>
<evidence type="ECO:0000313" key="3">
    <source>
        <dbReference type="Proteomes" id="UP001163823"/>
    </source>
</evidence>
<dbReference type="KEGG" id="qsa:O6P43_027476"/>
<feature type="region of interest" description="Disordered" evidence="1">
    <location>
        <begin position="59"/>
        <end position="104"/>
    </location>
</feature>
<dbReference type="EMBL" id="JARAOO010000011">
    <property type="protein sequence ID" value="KAJ7951428.1"/>
    <property type="molecule type" value="Genomic_DNA"/>
</dbReference>
<dbReference type="Proteomes" id="UP001163823">
    <property type="component" value="Chromosome 11"/>
</dbReference>
<protein>
    <submittedName>
        <fullName evidence="2">Transmembrane protein</fullName>
    </submittedName>
</protein>
<sequence length="104" mass="11552">MFIYHATHIRVSSTAQGISYKTMKARSTAMAALALTLSLLLSTWPIRSQTEAHLLTEVQDSASTTTSSSQALKDLQAKRKNPYQQVDSCFRRIPPSRSNPRGNK</sequence>
<name>A0AAD7L538_QUISA</name>
<accession>A0AAD7L538</accession>
<keyword evidence="2" id="KW-0472">Membrane</keyword>
<keyword evidence="3" id="KW-1185">Reference proteome</keyword>
<organism evidence="2 3">
    <name type="scientific">Quillaja saponaria</name>
    <name type="common">Soap bark tree</name>
    <dbReference type="NCBI Taxonomy" id="32244"/>
    <lineage>
        <taxon>Eukaryota</taxon>
        <taxon>Viridiplantae</taxon>
        <taxon>Streptophyta</taxon>
        <taxon>Embryophyta</taxon>
        <taxon>Tracheophyta</taxon>
        <taxon>Spermatophyta</taxon>
        <taxon>Magnoliopsida</taxon>
        <taxon>eudicotyledons</taxon>
        <taxon>Gunneridae</taxon>
        <taxon>Pentapetalae</taxon>
        <taxon>rosids</taxon>
        <taxon>fabids</taxon>
        <taxon>Fabales</taxon>
        <taxon>Quillajaceae</taxon>
        <taxon>Quillaja</taxon>
    </lineage>
</organism>
<proteinExistence type="predicted"/>
<dbReference type="AlphaFoldDB" id="A0AAD7L538"/>
<keyword evidence="2" id="KW-0812">Transmembrane</keyword>
<evidence type="ECO:0000313" key="2">
    <source>
        <dbReference type="EMBL" id="KAJ7951428.1"/>
    </source>
</evidence>
<evidence type="ECO:0000256" key="1">
    <source>
        <dbReference type="SAM" id="MobiDB-lite"/>
    </source>
</evidence>
<gene>
    <name evidence="2" type="ORF">O6P43_027476</name>
</gene>